<comment type="caution">
    <text evidence="1">The sequence shown here is derived from an EMBL/GenBank/DDBJ whole genome shotgun (WGS) entry which is preliminary data.</text>
</comment>
<gene>
    <name evidence="1" type="ORF">MPOCJGCO_3045</name>
</gene>
<organism evidence="1 2">
    <name type="scientific">Methylobacterium trifolii</name>
    <dbReference type="NCBI Taxonomy" id="1003092"/>
    <lineage>
        <taxon>Bacteria</taxon>
        <taxon>Pseudomonadati</taxon>
        <taxon>Pseudomonadota</taxon>
        <taxon>Alphaproteobacteria</taxon>
        <taxon>Hyphomicrobiales</taxon>
        <taxon>Methylobacteriaceae</taxon>
        <taxon>Methylobacterium</taxon>
    </lineage>
</organism>
<sequence length="43" mass="4539">MATRMMIKGMSVSDRFVAWAMTAGMAVALVQLGQAAALPAHFV</sequence>
<evidence type="ECO:0000313" key="1">
    <source>
        <dbReference type="EMBL" id="GJE60926.1"/>
    </source>
</evidence>
<reference evidence="1" key="2">
    <citation type="submission" date="2021-08" db="EMBL/GenBank/DDBJ databases">
        <authorList>
            <person name="Tani A."/>
            <person name="Ola A."/>
            <person name="Ogura Y."/>
            <person name="Katsura K."/>
            <person name="Hayashi T."/>
        </authorList>
    </citation>
    <scope>NUCLEOTIDE SEQUENCE</scope>
    <source>
        <strain evidence="1">DSM 23632</strain>
    </source>
</reference>
<dbReference type="Proteomes" id="UP001055057">
    <property type="component" value="Unassembled WGS sequence"/>
</dbReference>
<name>A0ABQ4U0X3_9HYPH</name>
<accession>A0ABQ4U0X3</accession>
<dbReference type="EMBL" id="BPRB01000172">
    <property type="protein sequence ID" value="GJE60926.1"/>
    <property type="molecule type" value="Genomic_DNA"/>
</dbReference>
<dbReference type="RefSeq" id="WP_283214998.1">
    <property type="nucleotide sequence ID" value="NZ_BPRB01000172.1"/>
</dbReference>
<protein>
    <submittedName>
        <fullName evidence="1">Uncharacterized protein</fullName>
    </submittedName>
</protein>
<keyword evidence="2" id="KW-1185">Reference proteome</keyword>
<reference evidence="1" key="1">
    <citation type="journal article" date="2021" name="Front. Microbiol.">
        <title>Comprehensive Comparative Genomics and Phenotyping of Methylobacterium Species.</title>
        <authorList>
            <person name="Alessa O."/>
            <person name="Ogura Y."/>
            <person name="Fujitani Y."/>
            <person name="Takami H."/>
            <person name="Hayashi T."/>
            <person name="Sahin N."/>
            <person name="Tani A."/>
        </authorList>
    </citation>
    <scope>NUCLEOTIDE SEQUENCE</scope>
    <source>
        <strain evidence="1">DSM 23632</strain>
    </source>
</reference>
<evidence type="ECO:0000313" key="2">
    <source>
        <dbReference type="Proteomes" id="UP001055057"/>
    </source>
</evidence>
<proteinExistence type="predicted"/>